<evidence type="ECO:0000313" key="6">
    <source>
        <dbReference type="Proteomes" id="UP001280581"/>
    </source>
</evidence>
<organism evidence="5 6">
    <name type="scientific">Pseudopithomyces chartarum</name>
    <dbReference type="NCBI Taxonomy" id="1892770"/>
    <lineage>
        <taxon>Eukaryota</taxon>
        <taxon>Fungi</taxon>
        <taxon>Dikarya</taxon>
        <taxon>Ascomycota</taxon>
        <taxon>Pezizomycotina</taxon>
        <taxon>Dothideomycetes</taxon>
        <taxon>Pleosporomycetidae</taxon>
        <taxon>Pleosporales</taxon>
        <taxon>Massarineae</taxon>
        <taxon>Didymosphaeriaceae</taxon>
        <taxon>Pseudopithomyces</taxon>
    </lineage>
</organism>
<proteinExistence type="inferred from homology"/>
<evidence type="ECO:0000256" key="3">
    <source>
        <dbReference type="ARBA" id="ARBA00022842"/>
    </source>
</evidence>
<dbReference type="GO" id="GO:0046872">
    <property type="term" value="F:metal ion binding"/>
    <property type="evidence" value="ECO:0007669"/>
    <property type="project" value="UniProtKB-KW"/>
</dbReference>
<keyword evidence="3 4" id="KW-0460">Magnesium</keyword>
<accession>A0AAN6M8R6</accession>
<evidence type="ECO:0000313" key="5">
    <source>
        <dbReference type="EMBL" id="KAK3216481.1"/>
    </source>
</evidence>
<comment type="cofactor">
    <cofactor evidence="1 4">
        <name>Mg(2+)</name>
        <dbReference type="ChEBI" id="CHEBI:18420"/>
    </cofactor>
</comment>
<dbReference type="EMBL" id="WVTA01000002">
    <property type="protein sequence ID" value="KAK3216481.1"/>
    <property type="molecule type" value="Genomic_DNA"/>
</dbReference>
<dbReference type="InterPro" id="IPR034686">
    <property type="entry name" value="Terpene_cyclase-like_2"/>
</dbReference>
<dbReference type="GO" id="GO:0010333">
    <property type="term" value="F:terpene synthase activity"/>
    <property type="evidence" value="ECO:0007669"/>
    <property type="project" value="InterPro"/>
</dbReference>
<sequence length="342" mass="39014">MEDPTSVLVDLSQYELDGLCDGYELRRSRYEARANAGSHEARRDWTQNIGPISEFGVCNPVNGNLIAILFPLSKPERLHALAYIVEYIFLYDDVLDEAPSVNPSPSSWQRSPREGHTRLQSKILMLLTTIDAPCGHRVKRAWKQCLNTTLHEKPTSFNTLQEYLDYRIIDAGTPVAEALMLWGISLVLSPSEDALLAPIRTLCFSALALTNDLFSFELEFASMQSTGAETLTNAVWLHMQWYGVDAGTAKDMVRDVIIKYEQEFLAASRALLEEMRPTEEKLERYLTGLMYQISGNAVWHMNAPRYWKEFRYDANAGIEDEMTMKYRLGFAEEEEDEEEVSD</sequence>
<dbReference type="GO" id="GO:0008299">
    <property type="term" value="P:isoprenoid biosynthetic process"/>
    <property type="evidence" value="ECO:0007669"/>
    <property type="project" value="UniProtKB-ARBA"/>
</dbReference>
<dbReference type="AlphaFoldDB" id="A0AAN6M8R6"/>
<dbReference type="Gene3D" id="1.10.600.10">
    <property type="entry name" value="Farnesyl Diphosphate Synthase"/>
    <property type="match status" value="1"/>
</dbReference>
<comment type="caution">
    <text evidence="5">The sequence shown here is derived from an EMBL/GenBank/DDBJ whole genome shotgun (WGS) entry which is preliminary data.</text>
</comment>
<evidence type="ECO:0000256" key="4">
    <source>
        <dbReference type="RuleBase" id="RU366034"/>
    </source>
</evidence>
<dbReference type="Proteomes" id="UP001280581">
    <property type="component" value="Unassembled WGS sequence"/>
</dbReference>
<dbReference type="Pfam" id="PF19086">
    <property type="entry name" value="Terpene_syn_C_2"/>
    <property type="match status" value="1"/>
</dbReference>
<evidence type="ECO:0000256" key="1">
    <source>
        <dbReference type="ARBA" id="ARBA00001946"/>
    </source>
</evidence>
<comment type="similarity">
    <text evidence="2 4">Belongs to the terpene synthase family.</text>
</comment>
<dbReference type="EC" id="4.2.3.-" evidence="4"/>
<gene>
    <name evidence="5" type="ORF">GRF29_8g3423726</name>
</gene>
<dbReference type="PANTHER" id="PTHR35201:SF4">
    <property type="entry name" value="BETA-PINACENE SYNTHASE-RELATED"/>
    <property type="match status" value="1"/>
</dbReference>
<keyword evidence="4" id="KW-0456">Lyase</keyword>
<protein>
    <recommendedName>
        <fullName evidence="4">Terpene synthase</fullName>
        <ecNumber evidence="4">4.2.3.-</ecNumber>
    </recommendedName>
</protein>
<dbReference type="SUPFAM" id="SSF48576">
    <property type="entry name" value="Terpenoid synthases"/>
    <property type="match status" value="1"/>
</dbReference>
<evidence type="ECO:0000256" key="2">
    <source>
        <dbReference type="ARBA" id="ARBA00006333"/>
    </source>
</evidence>
<keyword evidence="6" id="KW-1185">Reference proteome</keyword>
<keyword evidence="4" id="KW-0479">Metal-binding</keyword>
<name>A0AAN6M8R6_9PLEO</name>
<reference evidence="5 6" key="1">
    <citation type="submission" date="2021-02" db="EMBL/GenBank/DDBJ databases">
        <title>Genome assembly of Pseudopithomyces chartarum.</title>
        <authorList>
            <person name="Jauregui R."/>
            <person name="Singh J."/>
            <person name="Voisey C."/>
        </authorList>
    </citation>
    <scope>NUCLEOTIDE SEQUENCE [LARGE SCALE GENOMIC DNA]</scope>
    <source>
        <strain evidence="5 6">AGR01</strain>
    </source>
</reference>
<dbReference type="PANTHER" id="PTHR35201">
    <property type="entry name" value="TERPENE SYNTHASE"/>
    <property type="match status" value="1"/>
</dbReference>
<dbReference type="InterPro" id="IPR008949">
    <property type="entry name" value="Isoprenoid_synthase_dom_sf"/>
</dbReference>